<dbReference type="PANTHER" id="PTHR11851">
    <property type="entry name" value="METALLOPROTEASE"/>
    <property type="match status" value="1"/>
</dbReference>
<reference evidence="2" key="1">
    <citation type="journal article" date="2014" name="PLoS ONE">
        <title>Transcriptome-Based Identification of ABC Transporters in the Western Tarnished Plant Bug Lygus hesperus.</title>
        <authorList>
            <person name="Hull J.J."/>
            <person name="Chaney K."/>
            <person name="Geib S.M."/>
            <person name="Fabrick J.A."/>
            <person name="Brent C.S."/>
            <person name="Walsh D."/>
            <person name="Lavine L.C."/>
        </authorList>
    </citation>
    <scope>NUCLEOTIDE SEQUENCE</scope>
</reference>
<proteinExistence type="predicted"/>
<sequence length="121" mass="13465">MNVGREHSYVYMKVDKNDVNKAVGVLADIVRHARFADEDVEQAKQLVATEQHLLEARPDDIVFDNLHRCCFDSTSHGLGTPLYGNEETLNRITPKHLKDFRSTCVAGKRVVLVGTGGVNTT</sequence>
<evidence type="ECO:0000313" key="2">
    <source>
        <dbReference type="EMBL" id="JAG25970.1"/>
    </source>
</evidence>
<dbReference type="EMBL" id="GBHO01017634">
    <property type="protein sequence ID" value="JAG25970.1"/>
    <property type="molecule type" value="Transcribed_RNA"/>
</dbReference>
<protein>
    <submittedName>
        <fullName evidence="2">Mitochondrial-processing peptidase subunit beta</fullName>
    </submittedName>
</protein>
<dbReference type="PANTHER" id="PTHR11851:SF156">
    <property type="entry name" value="PROCESSING PEPTIDASE, BETA SUBUNIT, PUTATIVE-RELATED"/>
    <property type="match status" value="1"/>
</dbReference>
<organism evidence="2">
    <name type="scientific">Lygus hesperus</name>
    <name type="common">Western plant bug</name>
    <dbReference type="NCBI Taxonomy" id="30085"/>
    <lineage>
        <taxon>Eukaryota</taxon>
        <taxon>Metazoa</taxon>
        <taxon>Ecdysozoa</taxon>
        <taxon>Arthropoda</taxon>
        <taxon>Hexapoda</taxon>
        <taxon>Insecta</taxon>
        <taxon>Pterygota</taxon>
        <taxon>Neoptera</taxon>
        <taxon>Paraneoptera</taxon>
        <taxon>Hemiptera</taxon>
        <taxon>Heteroptera</taxon>
        <taxon>Panheteroptera</taxon>
        <taxon>Cimicomorpha</taxon>
        <taxon>Miridae</taxon>
        <taxon>Mirini</taxon>
        <taxon>Lygus</taxon>
    </lineage>
</organism>
<dbReference type="GO" id="GO:0046872">
    <property type="term" value="F:metal ion binding"/>
    <property type="evidence" value="ECO:0007669"/>
    <property type="project" value="InterPro"/>
</dbReference>
<dbReference type="InterPro" id="IPR011765">
    <property type="entry name" value="Pept_M16_N"/>
</dbReference>
<dbReference type="AlphaFoldDB" id="A0A0A9Y8U4"/>
<evidence type="ECO:0000259" key="1">
    <source>
        <dbReference type="Pfam" id="PF00675"/>
    </source>
</evidence>
<feature type="domain" description="Peptidase M16 N-terminal" evidence="1">
    <location>
        <begin position="5"/>
        <end position="76"/>
    </location>
</feature>
<dbReference type="Pfam" id="PF00675">
    <property type="entry name" value="Peptidase_M16"/>
    <property type="match status" value="1"/>
</dbReference>
<dbReference type="Gene3D" id="3.30.830.10">
    <property type="entry name" value="Metalloenzyme, LuxS/M16 peptidase-like"/>
    <property type="match status" value="1"/>
</dbReference>
<name>A0A0A9Y8U4_LYGHE</name>
<dbReference type="InterPro" id="IPR050361">
    <property type="entry name" value="MPP/UQCRC_Complex"/>
</dbReference>
<reference evidence="2" key="2">
    <citation type="submission" date="2014-07" db="EMBL/GenBank/DDBJ databases">
        <authorList>
            <person name="Hull J."/>
        </authorList>
    </citation>
    <scope>NUCLEOTIDE SEQUENCE</scope>
</reference>
<gene>
    <name evidence="2" type="primary">mppB</name>
    <name evidence="2" type="ORF">CM83_30848</name>
</gene>
<dbReference type="InterPro" id="IPR011249">
    <property type="entry name" value="Metalloenz_LuxS/M16"/>
</dbReference>
<accession>A0A0A9Y8U4</accession>
<dbReference type="GO" id="GO:0005739">
    <property type="term" value="C:mitochondrion"/>
    <property type="evidence" value="ECO:0007669"/>
    <property type="project" value="TreeGrafter"/>
</dbReference>
<dbReference type="SUPFAM" id="SSF63411">
    <property type="entry name" value="LuxS/MPP-like metallohydrolase"/>
    <property type="match status" value="1"/>
</dbReference>